<name>A0A6G9AV39_9BACT</name>
<accession>A0A6G9AV39</accession>
<proteinExistence type="predicted"/>
<keyword evidence="2" id="KW-1185">Reference proteome</keyword>
<dbReference type="Proteomes" id="UP000501802">
    <property type="component" value="Chromosome"/>
</dbReference>
<dbReference type="EMBL" id="CP050063">
    <property type="protein sequence ID" value="QIP16341.1"/>
    <property type="molecule type" value="Genomic_DNA"/>
</dbReference>
<organism evidence="1 2">
    <name type="scientific">Spirosoma aureum</name>
    <dbReference type="NCBI Taxonomy" id="2692134"/>
    <lineage>
        <taxon>Bacteria</taxon>
        <taxon>Pseudomonadati</taxon>
        <taxon>Bacteroidota</taxon>
        <taxon>Cytophagia</taxon>
        <taxon>Cytophagales</taxon>
        <taxon>Cytophagaceae</taxon>
        <taxon>Spirosoma</taxon>
    </lineage>
</organism>
<evidence type="ECO:0000313" key="1">
    <source>
        <dbReference type="EMBL" id="QIP16341.1"/>
    </source>
</evidence>
<dbReference type="KEGG" id="spib:G8759_28735"/>
<dbReference type="RefSeq" id="WP_167216144.1">
    <property type="nucleotide sequence ID" value="NZ_CP050063.1"/>
</dbReference>
<gene>
    <name evidence="1" type="ORF">G8759_28735</name>
</gene>
<reference evidence="1 2" key="1">
    <citation type="submission" date="2020-03" db="EMBL/GenBank/DDBJ databases">
        <authorList>
            <person name="Kim M.K."/>
        </authorList>
    </citation>
    <scope>NUCLEOTIDE SEQUENCE [LARGE SCALE GENOMIC DNA]</scope>
    <source>
        <strain evidence="1 2">BT328</strain>
    </source>
</reference>
<protein>
    <submittedName>
        <fullName evidence="1">Uncharacterized protein</fullName>
    </submittedName>
</protein>
<evidence type="ECO:0000313" key="2">
    <source>
        <dbReference type="Proteomes" id="UP000501802"/>
    </source>
</evidence>
<sequence length="47" mass="5422">MIHRKIMETLPVYHDESLTIVELEDRFEMTVAALDSARCSNNSVRSL</sequence>
<dbReference type="AlphaFoldDB" id="A0A6G9AV39"/>